<dbReference type="Proteomes" id="UP000019402">
    <property type="component" value="Unassembled WGS sequence"/>
</dbReference>
<feature type="coiled-coil region" evidence="1">
    <location>
        <begin position="93"/>
        <end position="120"/>
    </location>
</feature>
<dbReference type="PANTHER" id="PTHR31005:SF8">
    <property type="entry name" value="DUF4139 DOMAIN-CONTAINING PROTEIN"/>
    <property type="match status" value="1"/>
</dbReference>
<reference evidence="4 5" key="1">
    <citation type="journal article" date="2014" name="Genome Announc.">
        <title>Draft Genome Sequence of Cytophaga fermentans JCM 21142T, a Facultative Anaerobe Isolated from Marine Mud.</title>
        <authorList>
            <person name="Starns D."/>
            <person name="Oshima K."/>
            <person name="Suda W."/>
            <person name="Iino T."/>
            <person name="Yuki M."/>
            <person name="Inoue J."/>
            <person name="Kitamura K."/>
            <person name="Iida T."/>
            <person name="Darby A."/>
            <person name="Hattori M."/>
            <person name="Ohkuma M."/>
        </authorList>
    </citation>
    <scope>NUCLEOTIDE SEQUENCE [LARGE SCALE GENOMIC DNA]</scope>
    <source>
        <strain evidence="4 5">JCM 21142</strain>
    </source>
</reference>
<dbReference type="InterPro" id="IPR011935">
    <property type="entry name" value="CHP02231"/>
</dbReference>
<dbReference type="InterPro" id="IPR037291">
    <property type="entry name" value="DUF4139"/>
</dbReference>
<feature type="domain" description="DUF4140" evidence="3">
    <location>
        <begin position="33"/>
        <end position="131"/>
    </location>
</feature>
<gene>
    <name evidence="4" type="ORF">JCM21142_104099</name>
</gene>
<evidence type="ECO:0000313" key="4">
    <source>
        <dbReference type="EMBL" id="GAF05367.1"/>
    </source>
</evidence>
<dbReference type="RefSeq" id="WP_027472363.1">
    <property type="nucleotide sequence ID" value="NZ_BAMD01000082.1"/>
</dbReference>
<dbReference type="NCBIfam" id="TIGR02231">
    <property type="entry name" value="mucoidy inhibitor MuiA family protein"/>
    <property type="match status" value="2"/>
</dbReference>
<evidence type="ECO:0000313" key="5">
    <source>
        <dbReference type="Proteomes" id="UP000019402"/>
    </source>
</evidence>
<comment type="caution">
    <text evidence="4">The sequence shown here is derived from an EMBL/GenBank/DDBJ whole genome shotgun (WGS) entry which is preliminary data.</text>
</comment>
<dbReference type="STRING" id="869213.GCA_000517085_02852"/>
<sequence length="625" mass="70881">MKAINILLLILIFSNVFSQEILEKEIKTEVTEVTVFLNGAQIVRKKGVDLTKGKSIIKFVNLSPFIDAKSVQVKAEGELTVLSVNHQQNYLDKMEKSIELTDLEKQLETIEDKIKLENTYLSIIKEELTFLQKNQYIGGKNEQVSVTNLQQASDFYSKKLTSLKMKEIERNKTLKSLNTQKNDLQNQIKTLTSKKEYPSGEILVKVDAKQTNKFSLELTYLVKNAGWFPSYDIRAKNVNEPVQLIYKANVKQDTKVDWSNVKLKFSSADPNISSIAPELQTYFLNYNTLPPSYKLTENNVRGKVVDSNGEPLPGASVLVQGTTIGTVADLEGNYSITIPNNSSLLTYAHIGFYSKTLPITNSVMNIALEENEIDIQEVVVTAYGSEKKASKALRGSVAGIDIDKSIKIRGTNSLAIPTAQVENQTTVDFEINTPYTIKSDNKNYTVDMEVYDLPAFYQYYCVPKVNKDAFLIANIIDWEKYNLLEGEANVFFEDTYVGKTLLDVRYASDTLEISLGRDKKVSVNREKIKNFTNKQFIGNKKEETRAWKTTVKNNKSQAINMIILDQVPVSTIEEIEVNIQNISGAKQNSETGEIKWEFELKPNDKKDFELRYSVKHPKYRNLIVE</sequence>
<feature type="domain" description="DUF4139" evidence="2">
    <location>
        <begin position="216"/>
        <end position="618"/>
    </location>
</feature>
<evidence type="ECO:0008006" key="6">
    <source>
        <dbReference type="Google" id="ProtNLM"/>
    </source>
</evidence>
<dbReference type="Gene3D" id="2.60.40.1120">
    <property type="entry name" value="Carboxypeptidase-like, regulatory domain"/>
    <property type="match status" value="1"/>
</dbReference>
<name>W7YAI6_9BACT</name>
<evidence type="ECO:0000259" key="3">
    <source>
        <dbReference type="Pfam" id="PF13600"/>
    </source>
</evidence>
<dbReference type="OrthoDB" id="1096764at2"/>
<dbReference type="Pfam" id="PF13598">
    <property type="entry name" value="DUF4139"/>
    <property type="match status" value="1"/>
</dbReference>
<organism evidence="4 5">
    <name type="scientific">Saccharicrinis fermentans DSM 9555 = JCM 21142</name>
    <dbReference type="NCBI Taxonomy" id="869213"/>
    <lineage>
        <taxon>Bacteria</taxon>
        <taxon>Pseudomonadati</taxon>
        <taxon>Bacteroidota</taxon>
        <taxon>Bacteroidia</taxon>
        <taxon>Marinilabiliales</taxon>
        <taxon>Marinilabiliaceae</taxon>
        <taxon>Saccharicrinis</taxon>
    </lineage>
</organism>
<dbReference type="AlphaFoldDB" id="W7YAI6"/>
<accession>W7YAI6</accession>
<dbReference type="SUPFAM" id="SSF49464">
    <property type="entry name" value="Carboxypeptidase regulatory domain-like"/>
    <property type="match status" value="1"/>
</dbReference>
<dbReference type="PANTHER" id="PTHR31005">
    <property type="entry name" value="DUF4139 DOMAIN-CONTAINING PROTEIN"/>
    <property type="match status" value="1"/>
</dbReference>
<dbReference type="eggNOG" id="COG1629">
    <property type="taxonomic scope" value="Bacteria"/>
</dbReference>
<evidence type="ECO:0000256" key="1">
    <source>
        <dbReference type="SAM" id="Coils"/>
    </source>
</evidence>
<protein>
    <recommendedName>
        <fullName evidence="6">Mucoidy inhibitor MuiA family protein</fullName>
    </recommendedName>
</protein>
<dbReference type="Pfam" id="PF13715">
    <property type="entry name" value="CarbopepD_reg_2"/>
    <property type="match status" value="1"/>
</dbReference>
<dbReference type="InterPro" id="IPR008969">
    <property type="entry name" value="CarboxyPept-like_regulatory"/>
</dbReference>
<dbReference type="InterPro" id="IPR025554">
    <property type="entry name" value="DUF4140"/>
</dbReference>
<keyword evidence="1" id="KW-0175">Coiled coil</keyword>
<proteinExistence type="predicted"/>
<dbReference type="Pfam" id="PF13600">
    <property type="entry name" value="DUF4140"/>
    <property type="match status" value="1"/>
</dbReference>
<evidence type="ECO:0000259" key="2">
    <source>
        <dbReference type="Pfam" id="PF13598"/>
    </source>
</evidence>
<keyword evidence="5" id="KW-1185">Reference proteome</keyword>
<dbReference type="EMBL" id="BAMD01000082">
    <property type="protein sequence ID" value="GAF05367.1"/>
    <property type="molecule type" value="Genomic_DNA"/>
</dbReference>